<dbReference type="AlphaFoldDB" id="A0A5S9QJR9"/>
<dbReference type="EMBL" id="CACSIO010000034">
    <property type="protein sequence ID" value="CAA0118449.1"/>
    <property type="molecule type" value="Genomic_DNA"/>
</dbReference>
<proteinExistence type="predicted"/>
<protein>
    <submittedName>
        <fullName evidence="1">Uncharacterized protein</fullName>
    </submittedName>
</protein>
<keyword evidence="2" id="KW-1185">Reference proteome</keyword>
<gene>
    <name evidence="1" type="ORF">OPDIPICF_02106</name>
</gene>
<name>A0A5S9QJR9_9GAMM</name>
<evidence type="ECO:0000313" key="1">
    <source>
        <dbReference type="EMBL" id="CAA0118449.1"/>
    </source>
</evidence>
<evidence type="ECO:0000313" key="2">
    <source>
        <dbReference type="Proteomes" id="UP000441399"/>
    </source>
</evidence>
<dbReference type="Proteomes" id="UP000441399">
    <property type="component" value="Unassembled WGS sequence"/>
</dbReference>
<organism evidence="1 2">
    <name type="scientific">BD1-7 clade bacterium</name>
    <dbReference type="NCBI Taxonomy" id="2029982"/>
    <lineage>
        <taxon>Bacteria</taxon>
        <taxon>Pseudomonadati</taxon>
        <taxon>Pseudomonadota</taxon>
        <taxon>Gammaproteobacteria</taxon>
        <taxon>Cellvibrionales</taxon>
        <taxon>Spongiibacteraceae</taxon>
        <taxon>BD1-7 clade</taxon>
    </lineage>
</organism>
<accession>A0A5S9QJR9</accession>
<reference evidence="1 2" key="1">
    <citation type="submission" date="2019-11" db="EMBL/GenBank/DDBJ databases">
        <authorList>
            <person name="Holert J."/>
        </authorList>
    </citation>
    <scope>NUCLEOTIDE SEQUENCE [LARGE SCALE GENOMIC DNA]</scope>
    <source>
        <strain evidence="1">SB11_3</strain>
    </source>
</reference>
<sequence length="412" mass="44380">MNTNIVSSAPLGWRTHAQAYILSNHPIANANKNNTMTACIRRNLSIIISCTALLANSAIAAVDDDDGQQNTINNNEAAALEPSSKEITDNTDSQIQSSAVVGESQRTAVAYESRNDDETERCAPRWSDFLPILGKAACEAGYVLPRPFGISAITLFQNQPFEVNSIDVEGSILGGDVPDINPFVKAANVSVAEATVTFRLDAWIFPFLNVYALGGHTNGTAKGVINVNAVFDDPAFFPIPACFNVLPSLNDKCYLNANNLPFSLDFKSINYGGGMTIAGGIGDFFAMIDGNYTISDINISTDDAKTTVISSRIGWNGSIGIFSGSLWVGGMYQDINQILNIPVGVSIPNQGPVGPAELLEIDSIRIDQSASAPYSYLIGGRWAFTESIELLAETNFGFQDRKQFLAQLSYRF</sequence>